<evidence type="ECO:0000256" key="1">
    <source>
        <dbReference type="SAM" id="SignalP"/>
    </source>
</evidence>
<keyword evidence="1" id="KW-0732">Signal</keyword>
<dbReference type="KEGG" id="dfa:DFA_10549"/>
<dbReference type="GeneID" id="14867512"/>
<feature type="chain" id="PRO_5003313886" description="Carbohydrate binding domain-containing protein" evidence="1">
    <location>
        <begin position="23"/>
        <end position="125"/>
    </location>
</feature>
<evidence type="ECO:0000313" key="3">
    <source>
        <dbReference type="Proteomes" id="UP000007797"/>
    </source>
</evidence>
<organism evidence="2 3">
    <name type="scientific">Cavenderia fasciculata</name>
    <name type="common">Slime mold</name>
    <name type="synonym">Dictyostelium fasciculatum</name>
    <dbReference type="NCBI Taxonomy" id="261658"/>
    <lineage>
        <taxon>Eukaryota</taxon>
        <taxon>Amoebozoa</taxon>
        <taxon>Evosea</taxon>
        <taxon>Eumycetozoa</taxon>
        <taxon>Dictyostelia</taxon>
        <taxon>Acytosteliales</taxon>
        <taxon>Cavenderiaceae</taxon>
        <taxon>Cavenderia</taxon>
    </lineage>
</organism>
<evidence type="ECO:0008006" key="4">
    <source>
        <dbReference type="Google" id="ProtNLM"/>
    </source>
</evidence>
<evidence type="ECO:0000313" key="2">
    <source>
        <dbReference type="EMBL" id="EGG15707.1"/>
    </source>
</evidence>
<feature type="signal peptide" evidence="1">
    <location>
        <begin position="1"/>
        <end position="22"/>
    </location>
</feature>
<dbReference type="AlphaFoldDB" id="F4QAI8"/>
<reference evidence="3" key="1">
    <citation type="journal article" date="2011" name="Genome Res.">
        <title>Phylogeny-wide analysis of social amoeba genomes highlights ancient origins for complex intercellular communication.</title>
        <authorList>
            <person name="Heidel A.J."/>
            <person name="Lawal H.M."/>
            <person name="Felder M."/>
            <person name="Schilde C."/>
            <person name="Helps N.R."/>
            <person name="Tunggal B."/>
            <person name="Rivero F."/>
            <person name="John U."/>
            <person name="Schleicher M."/>
            <person name="Eichinger L."/>
            <person name="Platzer M."/>
            <person name="Noegel A.A."/>
            <person name="Schaap P."/>
            <person name="Gloeckner G."/>
        </authorList>
    </citation>
    <scope>NUCLEOTIDE SEQUENCE [LARGE SCALE GENOMIC DNA]</scope>
    <source>
        <strain evidence="3">SH3</strain>
    </source>
</reference>
<proteinExistence type="predicted"/>
<keyword evidence="3" id="KW-1185">Reference proteome</keyword>
<protein>
    <recommendedName>
        <fullName evidence="4">Carbohydrate binding domain-containing protein</fullName>
    </recommendedName>
</protein>
<sequence length="125" mass="13341">MFKSIIIVTIYIVLFATTIGNAASISSVVCFPVCVFQVCTQTGKQIKIGHMPMIFAWSEVGLIKNGIKTNIRPSCFFNGGFSPITCNLASVPDCDTVRMVGNSGAAGGPSENQTVFYSFNCTIIA</sequence>
<dbReference type="RefSeq" id="XP_004354449.1">
    <property type="nucleotide sequence ID" value="XM_004354397.1"/>
</dbReference>
<gene>
    <name evidence="2" type="ORF">DFA_10549</name>
</gene>
<accession>F4QAI8</accession>
<dbReference type="EMBL" id="GL883026">
    <property type="protein sequence ID" value="EGG15707.1"/>
    <property type="molecule type" value="Genomic_DNA"/>
</dbReference>
<name>F4QAI8_CACFS</name>
<dbReference type="Proteomes" id="UP000007797">
    <property type="component" value="Unassembled WGS sequence"/>
</dbReference>